<gene>
    <name evidence="1" type="ORF">A2931_03385</name>
</gene>
<name>A0A1G2EZV3_9BACT</name>
<comment type="caution">
    <text evidence="1">The sequence shown here is derived from an EMBL/GenBank/DDBJ whole genome shotgun (WGS) entry which is preliminary data.</text>
</comment>
<reference evidence="1 2" key="1">
    <citation type="journal article" date="2016" name="Nat. Commun.">
        <title>Thousands of microbial genomes shed light on interconnected biogeochemical processes in an aquifer system.</title>
        <authorList>
            <person name="Anantharaman K."/>
            <person name="Brown C.T."/>
            <person name="Hug L.A."/>
            <person name="Sharon I."/>
            <person name="Castelle C.J."/>
            <person name="Probst A.J."/>
            <person name="Thomas B.C."/>
            <person name="Singh A."/>
            <person name="Wilkins M.J."/>
            <person name="Karaoz U."/>
            <person name="Brodie E.L."/>
            <person name="Williams K.H."/>
            <person name="Hubbard S.S."/>
            <person name="Banfield J.F."/>
        </authorList>
    </citation>
    <scope>NUCLEOTIDE SEQUENCE [LARGE SCALE GENOMIC DNA]</scope>
</reference>
<evidence type="ECO:0000313" key="2">
    <source>
        <dbReference type="Proteomes" id="UP000177486"/>
    </source>
</evidence>
<accession>A0A1G2EZV3</accession>
<proteinExistence type="predicted"/>
<protein>
    <submittedName>
        <fullName evidence="1">Uncharacterized protein</fullName>
    </submittedName>
</protein>
<dbReference type="EMBL" id="MHMQ01000008">
    <property type="protein sequence ID" value="OGZ31022.1"/>
    <property type="molecule type" value="Genomic_DNA"/>
</dbReference>
<sequence>MGLRFEVVWDQEEKKWFEENRFYISYATKILAIVFAKNFPSVKSWEELDPGCQKDLKSDVRAWLRIERALTASKDLIFGDAGREGGGAQ</sequence>
<evidence type="ECO:0000313" key="1">
    <source>
        <dbReference type="EMBL" id="OGZ31022.1"/>
    </source>
</evidence>
<dbReference type="Proteomes" id="UP000177486">
    <property type="component" value="Unassembled WGS sequence"/>
</dbReference>
<organism evidence="1 2">
    <name type="scientific">Candidatus Niyogibacteria bacterium RIFCSPLOWO2_01_FULL_45_48</name>
    <dbReference type="NCBI Taxonomy" id="1801724"/>
    <lineage>
        <taxon>Bacteria</taxon>
        <taxon>Candidatus Niyogiibacteriota</taxon>
    </lineage>
</organism>
<dbReference type="AlphaFoldDB" id="A0A1G2EZV3"/>